<protein>
    <submittedName>
        <fullName evidence="2">Uncharacterized protein</fullName>
    </submittedName>
</protein>
<proteinExistence type="predicted"/>
<name>A0AA39UDX8_9LECA</name>
<dbReference type="Proteomes" id="UP001166286">
    <property type="component" value="Unassembled WGS sequence"/>
</dbReference>
<sequence length="332" mass="33371">MGSDEYLTQPFGPMLGPVASPSSQAPVSSVSTSKVANSEQLSPLDIPQATPPSAAAITLTTSNKNAASPINLPGNTASDPTAEPDQRTASNLAVNSNNVTPVGSSEGSAVPLQSTTHPPGSSNGISDPTNLVLAPGKTQPAPNSRGSTSPALPAASEDGKSVGMPRTLKTSLSPTSEYASAVSGTNQTSMPPSMIPTTAPAIPTVIDSAHNTYPASQRIGNGRILNSSVSVRVSGGLSRVGFMGNGTSGQKLSTASNITANVTAPSRPPVIVFSTSLFPVGTTATPSATISSSSNAGGLQFRGAGSRFRGLELIRLLGCLTVCMMVGARIFV</sequence>
<reference evidence="2" key="1">
    <citation type="submission" date="2023-03" db="EMBL/GenBank/DDBJ databases">
        <title>Complete genome of Cladonia borealis.</title>
        <authorList>
            <person name="Park H."/>
        </authorList>
    </citation>
    <scope>NUCLEOTIDE SEQUENCE</scope>
    <source>
        <strain evidence="2">ANT050790</strain>
    </source>
</reference>
<dbReference type="AlphaFoldDB" id="A0AA39UDX8"/>
<feature type="compositionally biased region" description="Polar residues" evidence="1">
    <location>
        <begin position="58"/>
        <end position="79"/>
    </location>
</feature>
<gene>
    <name evidence="2" type="ORF">JMJ35_001985</name>
</gene>
<dbReference type="EMBL" id="JAFEKC020000003">
    <property type="protein sequence ID" value="KAK0515951.1"/>
    <property type="molecule type" value="Genomic_DNA"/>
</dbReference>
<organism evidence="2 3">
    <name type="scientific">Cladonia borealis</name>
    <dbReference type="NCBI Taxonomy" id="184061"/>
    <lineage>
        <taxon>Eukaryota</taxon>
        <taxon>Fungi</taxon>
        <taxon>Dikarya</taxon>
        <taxon>Ascomycota</taxon>
        <taxon>Pezizomycotina</taxon>
        <taxon>Lecanoromycetes</taxon>
        <taxon>OSLEUM clade</taxon>
        <taxon>Lecanoromycetidae</taxon>
        <taxon>Lecanorales</taxon>
        <taxon>Lecanorineae</taxon>
        <taxon>Cladoniaceae</taxon>
        <taxon>Cladonia</taxon>
    </lineage>
</organism>
<accession>A0AA39UDX8</accession>
<feature type="compositionally biased region" description="Polar residues" evidence="1">
    <location>
        <begin position="168"/>
        <end position="191"/>
    </location>
</feature>
<feature type="region of interest" description="Disordered" evidence="1">
    <location>
        <begin position="1"/>
        <end position="193"/>
    </location>
</feature>
<feature type="compositionally biased region" description="Polar residues" evidence="1">
    <location>
        <begin position="87"/>
        <end position="129"/>
    </location>
</feature>
<comment type="caution">
    <text evidence="2">The sequence shown here is derived from an EMBL/GenBank/DDBJ whole genome shotgun (WGS) entry which is preliminary data.</text>
</comment>
<evidence type="ECO:0000256" key="1">
    <source>
        <dbReference type="SAM" id="MobiDB-lite"/>
    </source>
</evidence>
<feature type="compositionally biased region" description="Polar residues" evidence="1">
    <location>
        <begin position="140"/>
        <end position="150"/>
    </location>
</feature>
<feature type="compositionally biased region" description="Low complexity" evidence="1">
    <location>
        <begin position="17"/>
        <end position="33"/>
    </location>
</feature>
<evidence type="ECO:0000313" key="3">
    <source>
        <dbReference type="Proteomes" id="UP001166286"/>
    </source>
</evidence>
<keyword evidence="3" id="KW-1185">Reference proteome</keyword>
<evidence type="ECO:0000313" key="2">
    <source>
        <dbReference type="EMBL" id="KAK0515951.1"/>
    </source>
</evidence>